<dbReference type="SMART" id="SM00355">
    <property type="entry name" value="ZnF_C2H2"/>
    <property type="match status" value="4"/>
</dbReference>
<evidence type="ECO:0000313" key="8">
    <source>
        <dbReference type="EMBL" id="QHT91469.1"/>
    </source>
</evidence>
<dbReference type="FunFam" id="3.30.160.60:FF:000060">
    <property type="entry name" value="zinc finger protein 436"/>
    <property type="match status" value="1"/>
</dbReference>
<dbReference type="GO" id="GO:0008270">
    <property type="term" value="F:zinc ion binding"/>
    <property type="evidence" value="ECO:0007669"/>
    <property type="project" value="UniProtKB-KW"/>
</dbReference>
<keyword evidence="6" id="KW-0804">Transcription</keyword>
<keyword evidence="3" id="KW-0863">Zinc-finger</keyword>
<dbReference type="InterPro" id="IPR013087">
    <property type="entry name" value="Znf_C2H2_type"/>
</dbReference>
<keyword evidence="4" id="KW-0862">Zinc</keyword>
<dbReference type="PANTHER" id="PTHR24379">
    <property type="entry name" value="KRAB AND ZINC FINGER DOMAIN-CONTAINING"/>
    <property type="match status" value="1"/>
</dbReference>
<organism evidence="8">
    <name type="scientific">viral metagenome</name>
    <dbReference type="NCBI Taxonomy" id="1070528"/>
    <lineage>
        <taxon>unclassified sequences</taxon>
        <taxon>metagenomes</taxon>
        <taxon>organismal metagenomes</taxon>
    </lineage>
</organism>
<keyword evidence="2" id="KW-0677">Repeat</keyword>
<keyword evidence="5" id="KW-0805">Transcription regulation</keyword>
<dbReference type="PROSITE" id="PS00028">
    <property type="entry name" value="ZINC_FINGER_C2H2_1"/>
    <property type="match status" value="1"/>
</dbReference>
<dbReference type="InterPro" id="IPR036236">
    <property type="entry name" value="Znf_C2H2_sf"/>
</dbReference>
<reference evidence="8" key="1">
    <citation type="journal article" date="2020" name="Nature">
        <title>Giant virus diversity and host interactions through global metagenomics.</title>
        <authorList>
            <person name="Schulz F."/>
            <person name="Roux S."/>
            <person name="Paez-Espino D."/>
            <person name="Jungbluth S."/>
            <person name="Walsh D.A."/>
            <person name="Denef V.J."/>
            <person name="McMahon K.D."/>
            <person name="Konstantinidis K.T."/>
            <person name="Eloe-Fadrosh E.A."/>
            <person name="Kyrpides N.C."/>
            <person name="Woyke T."/>
        </authorList>
    </citation>
    <scope>NUCLEOTIDE SEQUENCE</scope>
    <source>
        <strain evidence="8">GVMAG-M-3300023184-77</strain>
    </source>
</reference>
<dbReference type="EMBL" id="MN740165">
    <property type="protein sequence ID" value="QHT91469.1"/>
    <property type="molecule type" value="Genomic_DNA"/>
</dbReference>
<sequence>MSKFIKNKNGEYICPNTNCNFIVKDKKNISTMFYHMKKHEGKLPYECNTCSKDFMQKKSLEIHKLTHTEKKDLYKCPFKGCNYETIQKGNRITHCMRKHFVEEINEIEENLSCKVCKKDFISLPSFYYHCSNCITVKDIDKNKMLDAIL</sequence>
<dbReference type="PANTHER" id="PTHR24379:SF121">
    <property type="entry name" value="C2H2-TYPE DOMAIN-CONTAINING PROTEIN"/>
    <property type="match status" value="1"/>
</dbReference>
<evidence type="ECO:0000256" key="6">
    <source>
        <dbReference type="ARBA" id="ARBA00023163"/>
    </source>
</evidence>
<dbReference type="Gene3D" id="3.30.160.60">
    <property type="entry name" value="Classic Zinc Finger"/>
    <property type="match status" value="1"/>
</dbReference>
<name>A0A6C0IFB2_9ZZZZ</name>
<evidence type="ECO:0000256" key="2">
    <source>
        <dbReference type="ARBA" id="ARBA00022737"/>
    </source>
</evidence>
<accession>A0A6C0IFB2</accession>
<keyword evidence="1" id="KW-0479">Metal-binding</keyword>
<proteinExistence type="predicted"/>
<evidence type="ECO:0000256" key="4">
    <source>
        <dbReference type="ARBA" id="ARBA00022833"/>
    </source>
</evidence>
<feature type="domain" description="C2H2-type" evidence="7">
    <location>
        <begin position="45"/>
        <end position="72"/>
    </location>
</feature>
<protein>
    <recommendedName>
        <fullName evidence="7">C2H2-type domain-containing protein</fullName>
    </recommendedName>
</protein>
<dbReference type="SUPFAM" id="SSF57667">
    <property type="entry name" value="beta-beta-alpha zinc fingers"/>
    <property type="match status" value="1"/>
</dbReference>
<dbReference type="AlphaFoldDB" id="A0A6C0IFB2"/>
<evidence type="ECO:0000256" key="1">
    <source>
        <dbReference type="ARBA" id="ARBA00022723"/>
    </source>
</evidence>
<evidence type="ECO:0000256" key="5">
    <source>
        <dbReference type="ARBA" id="ARBA00023015"/>
    </source>
</evidence>
<dbReference type="PROSITE" id="PS50157">
    <property type="entry name" value="ZINC_FINGER_C2H2_2"/>
    <property type="match status" value="1"/>
</dbReference>
<evidence type="ECO:0000256" key="3">
    <source>
        <dbReference type="ARBA" id="ARBA00022771"/>
    </source>
</evidence>
<evidence type="ECO:0000259" key="7">
    <source>
        <dbReference type="PROSITE" id="PS50157"/>
    </source>
</evidence>